<dbReference type="GO" id="GO:0004386">
    <property type="term" value="F:helicase activity"/>
    <property type="evidence" value="ECO:0007669"/>
    <property type="project" value="UniProtKB-KW"/>
</dbReference>
<dbReference type="InterPro" id="IPR032830">
    <property type="entry name" value="XPB/Ssl2_N"/>
</dbReference>
<feature type="domain" description="Helicase XPB/Ssl2 N-terminal" evidence="1">
    <location>
        <begin position="381"/>
        <end position="495"/>
    </location>
</feature>
<keyword evidence="2" id="KW-0347">Helicase</keyword>
<proteinExistence type="predicted"/>
<dbReference type="OrthoDB" id="2369695at2"/>
<dbReference type="EMBL" id="QGGL01000003">
    <property type="protein sequence ID" value="PWK15528.1"/>
    <property type="molecule type" value="Genomic_DNA"/>
</dbReference>
<dbReference type="RefSeq" id="WP_109686660.1">
    <property type="nucleotide sequence ID" value="NZ_QGGL01000003.1"/>
</dbReference>
<dbReference type="Pfam" id="PF13625">
    <property type="entry name" value="Helicase_C_3"/>
    <property type="match status" value="1"/>
</dbReference>
<protein>
    <submittedName>
        <fullName evidence="2">XPB/Ssl2-like helicase family protein</fullName>
    </submittedName>
</protein>
<dbReference type="Proteomes" id="UP000245634">
    <property type="component" value="Unassembled WGS sequence"/>
</dbReference>
<organism evidence="2 3">
    <name type="scientific">Tumebacillus permanentifrigoris</name>
    <dbReference type="NCBI Taxonomy" id="378543"/>
    <lineage>
        <taxon>Bacteria</taxon>
        <taxon>Bacillati</taxon>
        <taxon>Bacillota</taxon>
        <taxon>Bacilli</taxon>
        <taxon>Bacillales</taxon>
        <taxon>Alicyclobacillaceae</taxon>
        <taxon>Tumebacillus</taxon>
    </lineage>
</organism>
<evidence type="ECO:0000313" key="3">
    <source>
        <dbReference type="Proteomes" id="UP000245634"/>
    </source>
</evidence>
<evidence type="ECO:0000313" key="2">
    <source>
        <dbReference type="EMBL" id="PWK15528.1"/>
    </source>
</evidence>
<sequence length="530" mass="61474">MRLSECLNSSDITTLRNIANAYAFDCSKSSKNALMQAIITHFQNRTFIAGTLDGLKEKEQTYRETISQLMLDSRREFSREEVLAMVRRTIQPKKEGHDQKWMNRLLSDGWLYRLNSKGGRQFYFIPEDLRRTIRECLGQSLKQQVQVAAQTPIVYRDENLALVRDTGVFLHYIGRHDTRITKDGTLMKRQQQEVFSLLEIKEEPLGKVSWRFGYGRRFHEYPDRFALIYDYCYARELIQETVEGQLILGPQAVSWQETGEKERAADLFRYWRLLYRRPIPQLRLCVNLLANAAKDDWVYAASVNALLAPYVKDYYYDKAPLVMELRIYNMLVHQGLLAHGQLADGSAVLKVTPLGRELLLQEEVIAEEVESPVEEALRVPLILQPNFDLLVPIEGAERLAWELEEVTDLIRVDTMRVHRITKSSIARCLDSGWTAETVLDFLREETGDMVPGNVERMIQQWESEFKRVQLQRALIVNCQDASIATDLKVMPEIAPYYRADLSETQFVIAERGARPLQDILRRMGYQADLH</sequence>
<evidence type="ECO:0000259" key="1">
    <source>
        <dbReference type="Pfam" id="PF13625"/>
    </source>
</evidence>
<keyword evidence="3" id="KW-1185">Reference proteome</keyword>
<keyword evidence="2" id="KW-0547">Nucleotide-binding</keyword>
<keyword evidence="2" id="KW-0378">Hydrolase</keyword>
<reference evidence="2 3" key="1">
    <citation type="submission" date="2018-05" db="EMBL/GenBank/DDBJ databases">
        <title>Genomic Encyclopedia of Type Strains, Phase IV (KMG-IV): sequencing the most valuable type-strain genomes for metagenomic binning, comparative biology and taxonomic classification.</title>
        <authorList>
            <person name="Goeker M."/>
        </authorList>
    </citation>
    <scope>NUCLEOTIDE SEQUENCE [LARGE SCALE GENOMIC DNA]</scope>
    <source>
        <strain evidence="2 3">DSM 18773</strain>
    </source>
</reference>
<comment type="caution">
    <text evidence="2">The sequence shown here is derived from an EMBL/GenBank/DDBJ whole genome shotgun (WGS) entry which is preliminary data.</text>
</comment>
<keyword evidence="2" id="KW-0067">ATP-binding</keyword>
<dbReference type="AlphaFoldDB" id="A0A316DCR9"/>
<name>A0A316DCR9_9BACL</name>
<gene>
    <name evidence="2" type="ORF">C7459_10364</name>
</gene>
<accession>A0A316DCR9</accession>